<evidence type="ECO:0000313" key="1">
    <source>
        <dbReference type="EMBL" id="ORZ09970.1"/>
    </source>
</evidence>
<dbReference type="GO" id="GO:0006396">
    <property type="term" value="P:RNA processing"/>
    <property type="evidence" value="ECO:0007669"/>
    <property type="project" value="InterPro"/>
</dbReference>
<protein>
    <submittedName>
        <fullName evidence="1">Uncharacterized protein</fullName>
    </submittedName>
</protein>
<dbReference type="InParanoid" id="A0A1Y2GG56"/>
<proteinExistence type="predicted"/>
<accession>A0A1Y2GG56</accession>
<dbReference type="InterPro" id="IPR036389">
    <property type="entry name" value="RNase_III_sf"/>
</dbReference>
<gene>
    <name evidence="1" type="ORF">BCR41DRAFT_398494</name>
</gene>
<dbReference type="RefSeq" id="XP_021879060.1">
    <property type="nucleotide sequence ID" value="XM_022028967.1"/>
</dbReference>
<dbReference type="SUPFAM" id="SSF69065">
    <property type="entry name" value="RNase III domain-like"/>
    <property type="match status" value="1"/>
</dbReference>
<dbReference type="Proteomes" id="UP000193648">
    <property type="component" value="Unassembled WGS sequence"/>
</dbReference>
<organism evidence="1 2">
    <name type="scientific">Lobosporangium transversale</name>
    <dbReference type="NCBI Taxonomy" id="64571"/>
    <lineage>
        <taxon>Eukaryota</taxon>
        <taxon>Fungi</taxon>
        <taxon>Fungi incertae sedis</taxon>
        <taxon>Mucoromycota</taxon>
        <taxon>Mortierellomycotina</taxon>
        <taxon>Mortierellomycetes</taxon>
        <taxon>Mortierellales</taxon>
        <taxon>Mortierellaceae</taxon>
        <taxon>Lobosporangium</taxon>
    </lineage>
</organism>
<keyword evidence="2" id="KW-1185">Reference proteome</keyword>
<reference evidence="1 2" key="1">
    <citation type="submission" date="2016-07" db="EMBL/GenBank/DDBJ databases">
        <title>Pervasive Adenine N6-methylation of Active Genes in Fungi.</title>
        <authorList>
            <consortium name="DOE Joint Genome Institute"/>
            <person name="Mondo S.J."/>
            <person name="Dannebaum R.O."/>
            <person name="Kuo R.C."/>
            <person name="Labutti K."/>
            <person name="Haridas S."/>
            <person name="Kuo A."/>
            <person name="Salamov A."/>
            <person name="Ahrendt S.R."/>
            <person name="Lipzen A."/>
            <person name="Sullivan W."/>
            <person name="Andreopoulos W.B."/>
            <person name="Clum A."/>
            <person name="Lindquist E."/>
            <person name="Daum C."/>
            <person name="Ramamoorthy G.K."/>
            <person name="Gryganskyi A."/>
            <person name="Culley D."/>
            <person name="Magnuson J.K."/>
            <person name="James T.Y."/>
            <person name="O'Malley M.A."/>
            <person name="Stajich J.E."/>
            <person name="Spatafora J.W."/>
            <person name="Visel A."/>
            <person name="Grigoriev I.V."/>
        </authorList>
    </citation>
    <scope>NUCLEOTIDE SEQUENCE [LARGE SCALE GENOMIC DNA]</scope>
    <source>
        <strain evidence="1 2">NRRL 3116</strain>
    </source>
</reference>
<comment type="caution">
    <text evidence="1">The sequence shown here is derived from an EMBL/GenBank/DDBJ whole genome shotgun (WGS) entry which is preliminary data.</text>
</comment>
<dbReference type="EMBL" id="MCFF01000032">
    <property type="protein sequence ID" value="ORZ09970.1"/>
    <property type="molecule type" value="Genomic_DNA"/>
</dbReference>
<name>A0A1Y2GG56_9FUNG</name>
<dbReference type="GeneID" id="33570810"/>
<sequence length="306" mass="33151">MYCWPASSDMAYPNTTLFLQAVSPPYQKLLDDHEVGQIEGTIEHTFKVKTLLRRAFSLGSSSFERLEAAFEQKTATVNTKSASNGGKWPGNLKAPKALTDAFEALIGAVLMDFELKIMGSNTAFLVAMVPLAPTLFVVDSSMDGHTPTLTRQSPLLEPWLSFTTVPDKSKAWRTNALVPDGRWRACTGILVVTSLKAFGQTQCFSRSIEAVERLEATNFQPFPSGAAPQTFPNGCNYSTLGYLFHLLLLISINTNINTSSNIHSNIIKSSISASSESTISTSSIINHQLPISSSPISSTSTSTSSQ</sequence>
<dbReference type="GO" id="GO:0004525">
    <property type="term" value="F:ribonuclease III activity"/>
    <property type="evidence" value="ECO:0007669"/>
    <property type="project" value="InterPro"/>
</dbReference>
<evidence type="ECO:0000313" key="2">
    <source>
        <dbReference type="Proteomes" id="UP000193648"/>
    </source>
</evidence>
<dbReference type="AlphaFoldDB" id="A0A1Y2GG56"/>